<dbReference type="GO" id="GO:0006281">
    <property type="term" value="P:DNA repair"/>
    <property type="evidence" value="ECO:0007669"/>
    <property type="project" value="TreeGrafter"/>
</dbReference>
<dbReference type="eggNOG" id="KOG1956">
    <property type="taxonomic scope" value="Eukaryota"/>
</dbReference>
<sequence>GSMRVLNVAEKNKVAATVSQLLSNGRCRQSNSCATYCKIYEFPFTVAGRQADMVFTSVAGHLLELEFEGRVRGWHSCAPRELYDAQVFKGVPKNEKMKRNLQQLARSCDWLVLWLDCDREGENIAFEVCTEVNPRLVIKRARFSALIYADVARAMANLVPPNEHEAQAVDARQEIDLRIGASFTRLQTLLLQNKFDWGEMAGDNGRVLLSYGPCQFPTLGLIVQRAWEIQAHIPENFWYIQVLYRDGPKACEFRWHRGRLYDAAVAGMLHELCAASPLATVAAVEGARKTKWAPAPLSTLEMQKRGS</sequence>
<dbReference type="InterPro" id="IPR000380">
    <property type="entry name" value="Topo_IA"/>
</dbReference>
<dbReference type="InParanoid" id="E1ZQF4"/>
<dbReference type="GO" id="GO:0005634">
    <property type="term" value="C:nucleus"/>
    <property type="evidence" value="ECO:0007669"/>
    <property type="project" value="TreeGrafter"/>
</dbReference>
<keyword evidence="3 5" id="KW-0238">DNA-binding</keyword>
<proteinExistence type="inferred from homology"/>
<dbReference type="PROSITE" id="PS52039">
    <property type="entry name" value="TOPO_IA_2"/>
    <property type="match status" value="1"/>
</dbReference>
<dbReference type="GO" id="GO:0003917">
    <property type="term" value="F:DNA topoisomerase type I (single strand cut, ATP-independent) activity"/>
    <property type="evidence" value="ECO:0007669"/>
    <property type="project" value="UniProtKB-EC"/>
</dbReference>
<evidence type="ECO:0000256" key="1">
    <source>
        <dbReference type="ARBA" id="ARBA00009446"/>
    </source>
</evidence>
<comment type="function">
    <text evidence="5">Introduces a single-strand break via transesterification at a target site in duplex DNA. Releases the supercoiling and torsional tension of DNA introduced during the DNA replication and transcription by transiently cleaving and rejoining one strand of the DNA duplex. The scissile phosphodiester is attacked by the catalytic tyrosine of the enzyme, resulting in the formation of a DNA-(5'-phosphotyrosyl)-enzyme intermediate and the expulsion of a 3'-OH DNA strand.</text>
</comment>
<evidence type="ECO:0000256" key="4">
    <source>
        <dbReference type="ARBA" id="ARBA00023235"/>
    </source>
</evidence>
<feature type="domain" description="Toprim" evidence="6">
    <location>
        <begin position="4"/>
        <end position="147"/>
    </location>
</feature>
<dbReference type="KEGG" id="cvr:CHLNCDRAFT_27302"/>
<dbReference type="STRING" id="554065.E1ZQF4"/>
<dbReference type="InterPro" id="IPR013824">
    <property type="entry name" value="Topo_IA_cen_sub1"/>
</dbReference>
<feature type="non-terminal residue" evidence="8">
    <location>
        <position position="307"/>
    </location>
</feature>
<dbReference type="InterPro" id="IPR013497">
    <property type="entry name" value="Topo_IA_cen"/>
</dbReference>
<evidence type="ECO:0000313" key="9">
    <source>
        <dbReference type="Proteomes" id="UP000008141"/>
    </source>
</evidence>
<dbReference type="OrthoDB" id="430051at2759"/>
<dbReference type="CDD" id="cd03362">
    <property type="entry name" value="TOPRIM_TopoIA_TopoIII"/>
    <property type="match status" value="1"/>
</dbReference>
<dbReference type="FunFam" id="3.40.50.140:FF:000003">
    <property type="entry name" value="DNA topoisomerase"/>
    <property type="match status" value="1"/>
</dbReference>
<dbReference type="SMART" id="SM00436">
    <property type="entry name" value="TOP1Bc"/>
    <property type="match status" value="1"/>
</dbReference>
<keyword evidence="9" id="KW-1185">Reference proteome</keyword>
<accession>E1ZQF4</accession>
<dbReference type="GO" id="GO:0003677">
    <property type="term" value="F:DNA binding"/>
    <property type="evidence" value="ECO:0007669"/>
    <property type="project" value="UniProtKB-KW"/>
</dbReference>
<dbReference type="EC" id="5.6.2.1" evidence="5"/>
<dbReference type="Gene3D" id="2.70.20.10">
    <property type="entry name" value="Topoisomerase I, domain 3"/>
    <property type="match status" value="1"/>
</dbReference>
<dbReference type="Gene3D" id="3.40.50.140">
    <property type="match status" value="1"/>
</dbReference>
<dbReference type="InterPro" id="IPR013826">
    <property type="entry name" value="Topo_IA_cen_sub3"/>
</dbReference>
<keyword evidence="4 5" id="KW-0413">Isomerase</keyword>
<organism evidence="9">
    <name type="scientific">Chlorella variabilis</name>
    <name type="common">Green alga</name>
    <dbReference type="NCBI Taxonomy" id="554065"/>
    <lineage>
        <taxon>Eukaryota</taxon>
        <taxon>Viridiplantae</taxon>
        <taxon>Chlorophyta</taxon>
        <taxon>core chlorophytes</taxon>
        <taxon>Trebouxiophyceae</taxon>
        <taxon>Chlorellales</taxon>
        <taxon>Chlorellaceae</taxon>
        <taxon>Chlorella clade</taxon>
        <taxon>Chlorella</taxon>
    </lineage>
</organism>
<reference evidence="8 9" key="1">
    <citation type="journal article" date="2010" name="Plant Cell">
        <title>The Chlorella variabilis NC64A genome reveals adaptation to photosymbiosis, coevolution with viruses, and cryptic sex.</title>
        <authorList>
            <person name="Blanc G."/>
            <person name="Duncan G."/>
            <person name="Agarkova I."/>
            <person name="Borodovsky M."/>
            <person name="Gurnon J."/>
            <person name="Kuo A."/>
            <person name="Lindquist E."/>
            <person name="Lucas S."/>
            <person name="Pangilinan J."/>
            <person name="Polle J."/>
            <person name="Salamov A."/>
            <person name="Terry A."/>
            <person name="Yamada T."/>
            <person name="Dunigan D.D."/>
            <person name="Grigoriev I.V."/>
            <person name="Claverie J.M."/>
            <person name="Van Etten J.L."/>
        </authorList>
    </citation>
    <scope>NUCLEOTIDE SEQUENCE [LARGE SCALE GENOMIC DNA]</scope>
    <source>
        <strain evidence="8 9">NC64A</strain>
    </source>
</reference>
<name>E1ZQF4_CHLVA</name>
<dbReference type="InterPro" id="IPR034144">
    <property type="entry name" value="TOPRIM_TopoIII"/>
</dbReference>
<protein>
    <recommendedName>
        <fullName evidence="5">DNA topoisomerase</fullName>
        <ecNumber evidence="5">5.6.2.1</ecNumber>
    </recommendedName>
</protein>
<evidence type="ECO:0000256" key="2">
    <source>
        <dbReference type="ARBA" id="ARBA00023029"/>
    </source>
</evidence>
<dbReference type="Pfam" id="PF01131">
    <property type="entry name" value="Topoisom_bac"/>
    <property type="match status" value="1"/>
</dbReference>
<dbReference type="Gene3D" id="1.10.460.10">
    <property type="entry name" value="Topoisomerase I, domain 2"/>
    <property type="match status" value="1"/>
</dbReference>
<evidence type="ECO:0000313" key="8">
    <source>
        <dbReference type="EMBL" id="EFN52014.1"/>
    </source>
</evidence>
<dbReference type="EMBL" id="GL433859">
    <property type="protein sequence ID" value="EFN52014.1"/>
    <property type="molecule type" value="Genomic_DNA"/>
</dbReference>
<evidence type="ECO:0000256" key="5">
    <source>
        <dbReference type="RuleBase" id="RU362092"/>
    </source>
</evidence>
<gene>
    <name evidence="8" type="ORF">CHLNCDRAFT_27302</name>
</gene>
<dbReference type="PROSITE" id="PS50880">
    <property type="entry name" value="TOPRIM"/>
    <property type="match status" value="1"/>
</dbReference>
<dbReference type="GO" id="GO:0006310">
    <property type="term" value="P:DNA recombination"/>
    <property type="evidence" value="ECO:0007669"/>
    <property type="project" value="TreeGrafter"/>
</dbReference>
<dbReference type="GeneID" id="17351354"/>
<dbReference type="InterPro" id="IPR006171">
    <property type="entry name" value="TOPRIM_dom"/>
</dbReference>
<dbReference type="Pfam" id="PF01751">
    <property type="entry name" value="Toprim"/>
    <property type="match status" value="1"/>
</dbReference>
<dbReference type="PANTHER" id="PTHR11390:SF21">
    <property type="entry name" value="DNA TOPOISOMERASE 3-ALPHA"/>
    <property type="match status" value="1"/>
</dbReference>
<dbReference type="Proteomes" id="UP000008141">
    <property type="component" value="Unassembled WGS sequence"/>
</dbReference>
<feature type="domain" description="Topo IA-type catalytic" evidence="7">
    <location>
        <begin position="162"/>
        <end position="307"/>
    </location>
</feature>
<evidence type="ECO:0000256" key="3">
    <source>
        <dbReference type="ARBA" id="ARBA00023125"/>
    </source>
</evidence>
<comment type="catalytic activity">
    <reaction evidence="5">
        <text>ATP-independent breakage of single-stranded DNA, followed by passage and rejoining.</text>
        <dbReference type="EC" id="5.6.2.1"/>
    </reaction>
</comment>
<feature type="non-terminal residue" evidence="8">
    <location>
        <position position="1"/>
    </location>
</feature>
<dbReference type="OMA" id="ACSTHEW"/>
<dbReference type="InterPro" id="IPR003601">
    <property type="entry name" value="Topo_IA_2"/>
</dbReference>
<dbReference type="SMART" id="SM00493">
    <property type="entry name" value="TOPRIM"/>
    <property type="match status" value="1"/>
</dbReference>
<dbReference type="PANTHER" id="PTHR11390">
    <property type="entry name" value="PROKARYOTIC DNA TOPOISOMERASE"/>
    <property type="match status" value="1"/>
</dbReference>
<dbReference type="InterPro" id="IPR013825">
    <property type="entry name" value="Topo_IA_cen_sub2"/>
</dbReference>
<dbReference type="GO" id="GO:0031422">
    <property type="term" value="C:RecQ family helicase-topoisomerase III complex"/>
    <property type="evidence" value="ECO:0007669"/>
    <property type="project" value="TreeGrafter"/>
</dbReference>
<dbReference type="GO" id="GO:0006265">
    <property type="term" value="P:DNA topological change"/>
    <property type="evidence" value="ECO:0007669"/>
    <property type="project" value="InterPro"/>
</dbReference>
<comment type="similarity">
    <text evidence="1 5">Belongs to the type IA topoisomerase family.</text>
</comment>
<evidence type="ECO:0000259" key="7">
    <source>
        <dbReference type="PROSITE" id="PS52039"/>
    </source>
</evidence>
<dbReference type="AlphaFoldDB" id="E1ZQF4"/>
<dbReference type="RefSeq" id="XP_005844116.1">
    <property type="nucleotide sequence ID" value="XM_005844054.1"/>
</dbReference>
<keyword evidence="2 5" id="KW-0799">Topoisomerase</keyword>
<evidence type="ECO:0000259" key="6">
    <source>
        <dbReference type="PROSITE" id="PS50880"/>
    </source>
</evidence>
<dbReference type="SUPFAM" id="SSF56712">
    <property type="entry name" value="Prokaryotic type I DNA topoisomerase"/>
    <property type="match status" value="1"/>
</dbReference>
<dbReference type="Gene3D" id="1.10.290.10">
    <property type="entry name" value="Topoisomerase I, domain 4"/>
    <property type="match status" value="1"/>
</dbReference>
<dbReference type="InterPro" id="IPR023405">
    <property type="entry name" value="Topo_IA_core_domain"/>
</dbReference>